<dbReference type="InterPro" id="IPR010985">
    <property type="entry name" value="Ribbon_hlx_hlx"/>
</dbReference>
<dbReference type="SUPFAM" id="SSF47598">
    <property type="entry name" value="Ribbon-helix-helix"/>
    <property type="match status" value="1"/>
</dbReference>
<evidence type="ECO:0000313" key="3">
    <source>
        <dbReference type="Proteomes" id="UP001549799"/>
    </source>
</evidence>
<protein>
    <submittedName>
        <fullName evidence="2">Arc family DNA-binding protein</fullName>
    </submittedName>
</protein>
<accession>A0ABV2SXF8</accession>
<dbReference type="RefSeq" id="WP_354616385.1">
    <property type="nucleotide sequence ID" value="NZ_JBEXAE010000008.1"/>
</dbReference>
<feature type="domain" description="Arc-like DNA binding" evidence="1">
    <location>
        <begin position="1"/>
        <end position="44"/>
    </location>
</feature>
<dbReference type="InterPro" id="IPR005569">
    <property type="entry name" value="Arc_DNA-bd_dom"/>
</dbReference>
<dbReference type="Proteomes" id="UP001549799">
    <property type="component" value="Unassembled WGS sequence"/>
</dbReference>
<keyword evidence="2" id="KW-0238">DNA-binding</keyword>
<proteinExistence type="predicted"/>
<dbReference type="Pfam" id="PF03869">
    <property type="entry name" value="Arc"/>
    <property type="match status" value="1"/>
</dbReference>
<reference evidence="2 3" key="1">
    <citation type="submission" date="2024-07" db="EMBL/GenBank/DDBJ databases">
        <title>The genome sequence of type strain Sediminicola arcticus GDMCC 1.2805.</title>
        <authorList>
            <person name="Liu Y."/>
        </authorList>
    </citation>
    <scope>NUCLEOTIDE SEQUENCE [LARGE SCALE GENOMIC DNA]</scope>
    <source>
        <strain evidence="2 3">GDMCC 1.2805</strain>
    </source>
</reference>
<evidence type="ECO:0000313" key="2">
    <source>
        <dbReference type="EMBL" id="MET6991842.1"/>
    </source>
</evidence>
<dbReference type="InterPro" id="IPR013321">
    <property type="entry name" value="Arc_rbn_hlx_hlx"/>
</dbReference>
<sequence length="54" mass="6384">MSKKKAFALRLNEDMLKAIEKWSADEFRSVNGQIEWMLMNSLKEAKRAPKKEKE</sequence>
<gene>
    <name evidence="2" type="ORF">ABXZ36_14420</name>
</gene>
<dbReference type="Gene3D" id="1.10.1220.10">
    <property type="entry name" value="Met repressor-like"/>
    <property type="match status" value="1"/>
</dbReference>
<evidence type="ECO:0000259" key="1">
    <source>
        <dbReference type="Pfam" id="PF03869"/>
    </source>
</evidence>
<organism evidence="2 3">
    <name type="scientific">Sediminicola arcticus</name>
    <dbReference type="NCBI Taxonomy" id="1574308"/>
    <lineage>
        <taxon>Bacteria</taxon>
        <taxon>Pseudomonadati</taxon>
        <taxon>Bacteroidota</taxon>
        <taxon>Flavobacteriia</taxon>
        <taxon>Flavobacteriales</taxon>
        <taxon>Flavobacteriaceae</taxon>
        <taxon>Sediminicola</taxon>
    </lineage>
</organism>
<dbReference type="GO" id="GO:0003677">
    <property type="term" value="F:DNA binding"/>
    <property type="evidence" value="ECO:0007669"/>
    <property type="project" value="UniProtKB-KW"/>
</dbReference>
<name>A0ABV2SXF8_9FLAO</name>
<dbReference type="EMBL" id="JBEXAE010000008">
    <property type="protein sequence ID" value="MET6991842.1"/>
    <property type="molecule type" value="Genomic_DNA"/>
</dbReference>
<keyword evidence="3" id="KW-1185">Reference proteome</keyword>
<comment type="caution">
    <text evidence="2">The sequence shown here is derived from an EMBL/GenBank/DDBJ whole genome shotgun (WGS) entry which is preliminary data.</text>
</comment>